<proteinExistence type="predicted"/>
<keyword evidence="3" id="KW-0378">Hydrolase</keyword>
<protein>
    <submittedName>
        <fullName evidence="3">Family 16 glycosylhydrolase</fullName>
    </submittedName>
</protein>
<feature type="domain" description="GH16" evidence="2">
    <location>
        <begin position="78"/>
        <end position="272"/>
    </location>
</feature>
<reference evidence="3 4" key="1">
    <citation type="submission" date="2020-08" db="EMBL/GenBank/DDBJ databases">
        <authorList>
            <person name="Seo M.-J."/>
        </authorList>
    </citation>
    <scope>NUCLEOTIDE SEQUENCE [LARGE SCALE GENOMIC DNA]</scope>
    <source>
        <strain evidence="3 4">KIGAM211</strain>
    </source>
</reference>
<dbReference type="InterPro" id="IPR000757">
    <property type="entry name" value="Beta-glucanase-like"/>
</dbReference>
<dbReference type="SUPFAM" id="SSF49899">
    <property type="entry name" value="Concanavalin A-like lectins/glucanases"/>
    <property type="match status" value="1"/>
</dbReference>
<feature type="chain" id="PRO_5038363580" evidence="1">
    <location>
        <begin position="32"/>
        <end position="293"/>
    </location>
</feature>
<feature type="signal peptide" evidence="1">
    <location>
        <begin position="1"/>
        <end position="31"/>
    </location>
</feature>
<dbReference type="EMBL" id="JACKXE010000001">
    <property type="protein sequence ID" value="MBB6626163.1"/>
    <property type="molecule type" value="Genomic_DNA"/>
</dbReference>
<evidence type="ECO:0000259" key="2">
    <source>
        <dbReference type="PROSITE" id="PS51762"/>
    </source>
</evidence>
<keyword evidence="4" id="KW-1185">Reference proteome</keyword>
<keyword evidence="1" id="KW-0732">Signal</keyword>
<organism evidence="3 4">
    <name type="scientific">Nocardioides luti</name>
    <dbReference type="NCBI Taxonomy" id="2761101"/>
    <lineage>
        <taxon>Bacteria</taxon>
        <taxon>Bacillati</taxon>
        <taxon>Actinomycetota</taxon>
        <taxon>Actinomycetes</taxon>
        <taxon>Propionibacteriales</taxon>
        <taxon>Nocardioidaceae</taxon>
        <taxon>Nocardioides</taxon>
    </lineage>
</organism>
<dbReference type="InterPro" id="IPR013320">
    <property type="entry name" value="ConA-like_dom_sf"/>
</dbReference>
<dbReference type="AlphaFoldDB" id="A0A7X0RD87"/>
<dbReference type="GO" id="GO:0005975">
    <property type="term" value="P:carbohydrate metabolic process"/>
    <property type="evidence" value="ECO:0007669"/>
    <property type="project" value="InterPro"/>
</dbReference>
<dbReference type="Pfam" id="PF00722">
    <property type="entry name" value="Glyco_hydro_16"/>
    <property type="match status" value="1"/>
</dbReference>
<name>A0A7X0RD87_9ACTN</name>
<gene>
    <name evidence="3" type="ORF">H5V45_02405</name>
</gene>
<dbReference type="Gene3D" id="2.60.120.200">
    <property type="match status" value="1"/>
</dbReference>
<sequence>MMAARERTSALLGGLLLAAAALAGAALSVPAAGPSGGSPGDTVTGTIDTRVEPAFAASCIGYCQHPTNAAKVFRWGLEDWRQEFETGSLSDHWHTSVDDAIGQQQGMLTIKAASDSGTVRVWPDDQSATTGRWESRVRAFEKTTDGTPYRFTWELVPVGADACQALTIVLASYVPGDEVATGSVTTLPDHQFTFSRKRDLRSRAWHTYAVEVTPTRISWFVDTKVMRTERRPEVLSGLEYRPQFVMEAVDGSEMRESWMQMDWVRYYTLKRPNAKPVKAPPMDLTTLTTLPTC</sequence>
<evidence type="ECO:0000313" key="3">
    <source>
        <dbReference type="EMBL" id="MBB6626163.1"/>
    </source>
</evidence>
<dbReference type="Proteomes" id="UP000523955">
    <property type="component" value="Unassembled WGS sequence"/>
</dbReference>
<dbReference type="PROSITE" id="PS51762">
    <property type="entry name" value="GH16_2"/>
    <property type="match status" value="1"/>
</dbReference>
<comment type="caution">
    <text evidence="3">The sequence shown here is derived from an EMBL/GenBank/DDBJ whole genome shotgun (WGS) entry which is preliminary data.</text>
</comment>
<evidence type="ECO:0000256" key="1">
    <source>
        <dbReference type="SAM" id="SignalP"/>
    </source>
</evidence>
<dbReference type="GO" id="GO:0004553">
    <property type="term" value="F:hydrolase activity, hydrolyzing O-glycosyl compounds"/>
    <property type="evidence" value="ECO:0007669"/>
    <property type="project" value="InterPro"/>
</dbReference>
<accession>A0A7X0RD87</accession>
<evidence type="ECO:0000313" key="4">
    <source>
        <dbReference type="Proteomes" id="UP000523955"/>
    </source>
</evidence>